<proteinExistence type="predicted"/>
<dbReference type="Proteomes" id="UP000386575">
    <property type="component" value="Unassembled WGS sequence"/>
</dbReference>
<comment type="caution">
    <text evidence="1">The sequence shown here is derived from an EMBL/GenBank/DDBJ whole genome shotgun (WGS) entry which is preliminary data.</text>
</comment>
<name>A0A6A1TUE0_NEOGA</name>
<protein>
    <submittedName>
        <fullName evidence="1">Helix-turn-helix domain-containing protein</fullName>
    </submittedName>
</protein>
<evidence type="ECO:0000313" key="2">
    <source>
        <dbReference type="Proteomes" id="UP000386575"/>
    </source>
</evidence>
<organism evidence="1 2">
    <name type="scientific">Neorhizobium galegae</name>
    <name type="common">Rhizobium galegae</name>
    <dbReference type="NCBI Taxonomy" id="399"/>
    <lineage>
        <taxon>Bacteria</taxon>
        <taxon>Pseudomonadati</taxon>
        <taxon>Pseudomonadota</taxon>
        <taxon>Alphaproteobacteria</taxon>
        <taxon>Hyphomicrobiales</taxon>
        <taxon>Rhizobiaceae</taxon>
        <taxon>Rhizobium/Agrobacterium group</taxon>
        <taxon>Neorhizobium</taxon>
    </lineage>
</organism>
<dbReference type="EMBL" id="VZUL01000002">
    <property type="protein sequence ID" value="KAB1086517.1"/>
    <property type="molecule type" value="Genomic_DNA"/>
</dbReference>
<gene>
    <name evidence="1" type="ORF">F4V91_08805</name>
</gene>
<evidence type="ECO:0000313" key="1">
    <source>
        <dbReference type="EMBL" id="KAB1086517.1"/>
    </source>
</evidence>
<reference evidence="1 2" key="1">
    <citation type="submission" date="2019-09" db="EMBL/GenBank/DDBJ databases">
        <title>Genome sequencing of Ng87 strain.</title>
        <authorList>
            <person name="Karasev E.S."/>
            <person name="Andronov E."/>
        </authorList>
    </citation>
    <scope>NUCLEOTIDE SEQUENCE [LARGE SCALE GENOMIC DNA]</scope>
    <source>
        <strain evidence="1 2">Ng87</strain>
    </source>
</reference>
<dbReference type="RefSeq" id="WP_151041978.1">
    <property type="nucleotide sequence ID" value="NZ_VZUL01000002.1"/>
</dbReference>
<sequence>MTTPAQLDTIYTTDEAAARLRISRRKLIKLGREFGVCSRSGTDYLFSEEDLLKLWSAIRVRPTEKMFTTPSTAPTPWYQEDMTWIFSRPSTTVDRRVLSVLRLLDRQREPKCHKEMKGAGEATIRHMLEKGVVDACGVNSEGLTLVKVSSNGKDQLKIAERWARKREAKGKNAIWWSR</sequence>
<dbReference type="AlphaFoldDB" id="A0A6A1TUE0"/>
<accession>A0A6A1TUE0</accession>